<dbReference type="Gene3D" id="3.30.420.340">
    <property type="entry name" value="UvrC, RNAse H endonuclease domain"/>
    <property type="match status" value="1"/>
</dbReference>
<dbReference type="PROSITE" id="PS50151">
    <property type="entry name" value="UVR"/>
    <property type="match status" value="1"/>
</dbReference>
<dbReference type="SUPFAM" id="SSF82771">
    <property type="entry name" value="GIY-YIG endonuclease"/>
    <property type="match status" value="1"/>
</dbReference>
<comment type="function">
    <text evidence="7">The UvrABC repair system catalyzes the recognition and processing of DNA lesions. UvrC both incises the 5' and 3' sides of the lesion. The N-terminal half is responsible for the 3' incision and the C-terminal half is responsible for the 5' incision.</text>
</comment>
<dbReference type="InterPro" id="IPR001943">
    <property type="entry name" value="UVR_dom"/>
</dbReference>
<dbReference type="Gene3D" id="4.10.860.10">
    <property type="entry name" value="UVR domain"/>
    <property type="match status" value="1"/>
</dbReference>
<comment type="subunit">
    <text evidence="7">Interacts with UvrB in an incision complex.</text>
</comment>
<evidence type="ECO:0000256" key="3">
    <source>
        <dbReference type="ARBA" id="ARBA00022769"/>
    </source>
</evidence>
<dbReference type="PANTHER" id="PTHR30562:SF1">
    <property type="entry name" value="UVRABC SYSTEM PROTEIN C"/>
    <property type="match status" value="1"/>
</dbReference>
<organism evidence="11 12">
    <name type="scientific">Fodinibius salinus</name>
    <dbReference type="NCBI Taxonomy" id="860790"/>
    <lineage>
        <taxon>Bacteria</taxon>
        <taxon>Pseudomonadati</taxon>
        <taxon>Balneolota</taxon>
        <taxon>Balneolia</taxon>
        <taxon>Balneolales</taxon>
        <taxon>Balneolaceae</taxon>
        <taxon>Fodinibius</taxon>
    </lineage>
</organism>
<dbReference type="CDD" id="cd10434">
    <property type="entry name" value="GIY-YIG_UvrC_Cho"/>
    <property type="match status" value="1"/>
</dbReference>
<dbReference type="Gene3D" id="3.40.1440.10">
    <property type="entry name" value="GIY-YIG endonuclease"/>
    <property type="match status" value="1"/>
</dbReference>
<dbReference type="InterPro" id="IPR036876">
    <property type="entry name" value="UVR_dom_sf"/>
</dbReference>
<name>A0A5D3YQ44_9BACT</name>
<dbReference type="InterPro" id="IPR000305">
    <property type="entry name" value="GIY-YIG_endonuc"/>
</dbReference>
<dbReference type="RefSeq" id="WP_148898056.1">
    <property type="nucleotide sequence ID" value="NZ_VNHY01000001.1"/>
</dbReference>
<dbReference type="HAMAP" id="MF_00203">
    <property type="entry name" value="UvrC"/>
    <property type="match status" value="1"/>
</dbReference>
<dbReference type="EMBL" id="VNHY01000001">
    <property type="protein sequence ID" value="TYP95388.1"/>
    <property type="molecule type" value="Genomic_DNA"/>
</dbReference>
<evidence type="ECO:0000259" key="9">
    <source>
        <dbReference type="PROSITE" id="PS50164"/>
    </source>
</evidence>
<evidence type="ECO:0000313" key="12">
    <source>
        <dbReference type="Proteomes" id="UP000324595"/>
    </source>
</evidence>
<dbReference type="InterPro" id="IPR038476">
    <property type="entry name" value="UvrC_RNase_H_dom_sf"/>
</dbReference>
<dbReference type="InterPro" id="IPR004791">
    <property type="entry name" value="UvrC"/>
</dbReference>
<dbReference type="GO" id="GO:0009381">
    <property type="term" value="F:excinuclease ABC activity"/>
    <property type="evidence" value="ECO:0007669"/>
    <property type="project" value="UniProtKB-UniRule"/>
</dbReference>
<dbReference type="Gene3D" id="1.10.150.20">
    <property type="entry name" value="5' to 3' exonuclease, C-terminal subdomain"/>
    <property type="match status" value="1"/>
</dbReference>
<dbReference type="InterPro" id="IPR010994">
    <property type="entry name" value="RuvA_2-like"/>
</dbReference>
<reference evidence="11 12" key="1">
    <citation type="submission" date="2019-07" db="EMBL/GenBank/DDBJ databases">
        <title>Genomic Encyclopedia of Archaeal and Bacterial Type Strains, Phase II (KMG-II): from individual species to whole genera.</title>
        <authorList>
            <person name="Goeker M."/>
        </authorList>
    </citation>
    <scope>NUCLEOTIDE SEQUENCE [LARGE SCALE GENOMIC DNA]</scope>
    <source>
        <strain evidence="11 12">DSM 21935</strain>
    </source>
</reference>
<comment type="subcellular location">
    <subcellularLocation>
        <location evidence="7">Cytoplasm</location>
    </subcellularLocation>
</comment>
<feature type="domain" description="GIY-YIG" evidence="9">
    <location>
        <begin position="20"/>
        <end position="99"/>
    </location>
</feature>
<dbReference type="Pfam" id="PF22920">
    <property type="entry name" value="UvrC_RNaseH"/>
    <property type="match status" value="1"/>
</dbReference>
<dbReference type="SUPFAM" id="SSF46600">
    <property type="entry name" value="C-terminal UvrC-binding domain of UvrB"/>
    <property type="match status" value="1"/>
</dbReference>
<feature type="domain" description="UvrC family homology region profile" evidence="10">
    <location>
        <begin position="274"/>
        <end position="498"/>
    </location>
</feature>
<keyword evidence="6 7" id="KW-0742">SOS response</keyword>
<dbReference type="AlphaFoldDB" id="A0A5D3YQ44"/>
<keyword evidence="5 7" id="KW-0234">DNA repair</keyword>
<feature type="domain" description="UVR" evidence="8">
    <location>
        <begin position="211"/>
        <end position="246"/>
    </location>
</feature>
<evidence type="ECO:0000256" key="1">
    <source>
        <dbReference type="ARBA" id="ARBA00022490"/>
    </source>
</evidence>
<evidence type="ECO:0000256" key="2">
    <source>
        <dbReference type="ARBA" id="ARBA00022763"/>
    </source>
</evidence>
<evidence type="ECO:0000259" key="8">
    <source>
        <dbReference type="PROSITE" id="PS50151"/>
    </source>
</evidence>
<dbReference type="PANTHER" id="PTHR30562">
    <property type="entry name" value="UVRC/OXIDOREDUCTASE"/>
    <property type="match status" value="1"/>
</dbReference>
<evidence type="ECO:0000256" key="5">
    <source>
        <dbReference type="ARBA" id="ARBA00023204"/>
    </source>
</evidence>
<dbReference type="GO" id="GO:0006289">
    <property type="term" value="P:nucleotide-excision repair"/>
    <property type="evidence" value="ECO:0007669"/>
    <property type="project" value="UniProtKB-UniRule"/>
</dbReference>
<dbReference type="GO" id="GO:0009432">
    <property type="term" value="P:SOS response"/>
    <property type="evidence" value="ECO:0007669"/>
    <property type="project" value="UniProtKB-UniRule"/>
</dbReference>
<dbReference type="InterPro" id="IPR047296">
    <property type="entry name" value="GIY-YIG_UvrC_Cho"/>
</dbReference>
<evidence type="ECO:0000259" key="10">
    <source>
        <dbReference type="PROSITE" id="PS50165"/>
    </source>
</evidence>
<dbReference type="InterPro" id="IPR001162">
    <property type="entry name" value="UvrC_RNase_H_dom"/>
</dbReference>
<dbReference type="GO" id="GO:0009380">
    <property type="term" value="C:excinuclease repair complex"/>
    <property type="evidence" value="ECO:0007669"/>
    <property type="project" value="InterPro"/>
</dbReference>
<keyword evidence="2 7" id="KW-0227">DNA damage</keyword>
<dbReference type="FunFam" id="3.30.420.340:FF:000001">
    <property type="entry name" value="UvrABC system protein C"/>
    <property type="match status" value="1"/>
</dbReference>
<keyword evidence="3 7" id="KW-0228">DNA excision</keyword>
<dbReference type="InterPro" id="IPR050066">
    <property type="entry name" value="UvrABC_protein_C"/>
</dbReference>
<dbReference type="GO" id="GO:0005737">
    <property type="term" value="C:cytoplasm"/>
    <property type="evidence" value="ECO:0007669"/>
    <property type="project" value="UniProtKB-SubCell"/>
</dbReference>
<accession>A0A5D3YQ44</accession>
<dbReference type="SUPFAM" id="SSF47781">
    <property type="entry name" value="RuvA domain 2-like"/>
    <property type="match status" value="1"/>
</dbReference>
<dbReference type="Pfam" id="PF02151">
    <property type="entry name" value="UVR"/>
    <property type="match status" value="1"/>
</dbReference>
<keyword evidence="4 7" id="KW-0267">Excision nuclease</keyword>
<evidence type="ECO:0000256" key="4">
    <source>
        <dbReference type="ARBA" id="ARBA00022881"/>
    </source>
</evidence>
<dbReference type="Proteomes" id="UP000324595">
    <property type="component" value="Unassembled WGS sequence"/>
</dbReference>
<dbReference type="Pfam" id="PF01541">
    <property type="entry name" value="GIY-YIG"/>
    <property type="match status" value="1"/>
</dbReference>
<proteinExistence type="inferred from homology"/>
<dbReference type="InterPro" id="IPR035901">
    <property type="entry name" value="GIY-YIG_endonuc_sf"/>
</dbReference>
<dbReference type="GO" id="GO:0003677">
    <property type="term" value="F:DNA binding"/>
    <property type="evidence" value="ECO:0007669"/>
    <property type="project" value="UniProtKB-UniRule"/>
</dbReference>
<dbReference type="PROSITE" id="PS50164">
    <property type="entry name" value="GIY_YIG"/>
    <property type="match status" value="1"/>
</dbReference>
<dbReference type="PROSITE" id="PS50165">
    <property type="entry name" value="UVRC"/>
    <property type="match status" value="1"/>
</dbReference>
<dbReference type="SMART" id="SM00465">
    <property type="entry name" value="GIYc"/>
    <property type="match status" value="1"/>
</dbReference>
<dbReference type="Pfam" id="PF14520">
    <property type="entry name" value="HHH_5"/>
    <property type="match status" value="1"/>
</dbReference>
<evidence type="ECO:0000256" key="6">
    <source>
        <dbReference type="ARBA" id="ARBA00023236"/>
    </source>
</evidence>
<comment type="caution">
    <text evidence="11">The sequence shown here is derived from an EMBL/GenBank/DDBJ whole genome shotgun (WGS) entry which is preliminary data.</text>
</comment>
<dbReference type="NCBIfam" id="NF001824">
    <property type="entry name" value="PRK00558.1-5"/>
    <property type="match status" value="1"/>
</dbReference>
<dbReference type="OrthoDB" id="9804933at2"/>
<evidence type="ECO:0000256" key="7">
    <source>
        <dbReference type="HAMAP-Rule" id="MF_00203"/>
    </source>
</evidence>
<sequence length="622" mass="71656">MSNSDSPQVDVKEKVDHLPLSPGVYMFKDSKDRLLYIGKAKRLRNRVRSYFQDSGAHDGRIRVMIKKIDDLEVIVTDSEAEALILENNLIKKHQPRYNVMYRDDKTYPYICVTNDNRPRVYPTRTVINDGSKYFGPYDSVKHMKRMLETIRKAFGLCTCAVSRKNVNRTKGAPKWHSCFDDYLESCSGDWDLEEYQATIHKVERMLNGRTDALISDLKDEMSIASDALAYEKAARIRDSLQAVQKYSRKMKMVTDKKVDRDLFAVKVDEEISEACGVLFKVREGKLISKFHRFLKNIDHLDKGGMLQSFVEDYYTGSRELGRGIIPDEVYVSDELKNDEPLREYLQQERGKKVRVHRPQRGEKAKMIRMALSNAKLLLGERKLEKEKAAKQRIPHSVKELKEQLNLQRLPRRIECFDNSNLQGSDPVASMVCFVDARTRKSEYKRFHIKTVEGPDDFASMKEVLSRRYKRVMDEEQQIPDLIVVDGGKGQLSSAVEALKEIGFYGECEIVGLAKRLEEVFVPGKPKPIMIPKKSSALKLLQQVRDEAHRFAVEFHRKKRSKRTIQTELTQISGIGDKTAKQLLSTFGSVSSVRETSLNDLQDEIGNKTGQKVFSYFHKDEEE</sequence>
<gene>
    <name evidence="7" type="primary">uvrC</name>
    <name evidence="11" type="ORF">LX73_0689</name>
</gene>
<protein>
    <recommendedName>
        <fullName evidence="7">UvrABC system protein C</fullName>
        <shortName evidence="7">Protein UvrC</shortName>
    </recommendedName>
    <alternativeName>
        <fullName evidence="7">Excinuclease ABC subunit C</fullName>
    </alternativeName>
</protein>
<dbReference type="FunFam" id="3.40.1440.10:FF:000001">
    <property type="entry name" value="UvrABC system protein C"/>
    <property type="match status" value="1"/>
</dbReference>
<keyword evidence="12" id="KW-1185">Reference proteome</keyword>
<dbReference type="NCBIfam" id="TIGR00194">
    <property type="entry name" value="uvrC"/>
    <property type="match status" value="1"/>
</dbReference>
<dbReference type="Pfam" id="PF08459">
    <property type="entry name" value="UvrC_RNaseH_dom"/>
    <property type="match status" value="1"/>
</dbReference>
<evidence type="ECO:0000313" key="11">
    <source>
        <dbReference type="EMBL" id="TYP95388.1"/>
    </source>
</evidence>
<comment type="similarity">
    <text evidence="7">Belongs to the UvrC family.</text>
</comment>
<keyword evidence="1 7" id="KW-0963">Cytoplasm</keyword>